<keyword evidence="2" id="KW-1185">Reference proteome</keyword>
<accession>A0AAD9K7P9</accession>
<dbReference type="Proteomes" id="UP001209878">
    <property type="component" value="Unassembled WGS sequence"/>
</dbReference>
<reference evidence="1" key="1">
    <citation type="journal article" date="2023" name="Mol. Biol. Evol.">
        <title>Third-Generation Sequencing Reveals the Adaptive Role of the Epigenome in Three Deep-Sea Polychaetes.</title>
        <authorList>
            <person name="Perez M."/>
            <person name="Aroh O."/>
            <person name="Sun Y."/>
            <person name="Lan Y."/>
            <person name="Juniper S.K."/>
            <person name="Young C.R."/>
            <person name="Angers B."/>
            <person name="Qian P.Y."/>
        </authorList>
    </citation>
    <scope>NUCLEOTIDE SEQUENCE</scope>
    <source>
        <strain evidence="1">R07B-5</strain>
    </source>
</reference>
<proteinExistence type="predicted"/>
<sequence length="56" mass="6194">MPWLQTTFGVLKNFTSFVTPGRLEQPTIPHIGIFVVGNQNGARTHGALQHLFCDVT</sequence>
<gene>
    <name evidence="1" type="ORF">NP493_1337g00000</name>
</gene>
<comment type="caution">
    <text evidence="1">The sequence shown here is derived from an EMBL/GenBank/DDBJ whole genome shotgun (WGS) entry which is preliminary data.</text>
</comment>
<evidence type="ECO:0000313" key="1">
    <source>
        <dbReference type="EMBL" id="KAK2165995.1"/>
    </source>
</evidence>
<evidence type="ECO:0000313" key="2">
    <source>
        <dbReference type="Proteomes" id="UP001209878"/>
    </source>
</evidence>
<protein>
    <submittedName>
        <fullName evidence="1">Uncharacterized protein</fullName>
    </submittedName>
</protein>
<name>A0AAD9K7P9_RIDPI</name>
<organism evidence="1 2">
    <name type="scientific">Ridgeia piscesae</name>
    <name type="common">Tubeworm</name>
    <dbReference type="NCBI Taxonomy" id="27915"/>
    <lineage>
        <taxon>Eukaryota</taxon>
        <taxon>Metazoa</taxon>
        <taxon>Spiralia</taxon>
        <taxon>Lophotrochozoa</taxon>
        <taxon>Annelida</taxon>
        <taxon>Polychaeta</taxon>
        <taxon>Sedentaria</taxon>
        <taxon>Canalipalpata</taxon>
        <taxon>Sabellida</taxon>
        <taxon>Siboglinidae</taxon>
        <taxon>Ridgeia</taxon>
    </lineage>
</organism>
<dbReference type="AlphaFoldDB" id="A0AAD9K7P9"/>
<dbReference type="EMBL" id="JAODUO010001341">
    <property type="protein sequence ID" value="KAK2165995.1"/>
    <property type="molecule type" value="Genomic_DNA"/>
</dbReference>